<dbReference type="SUPFAM" id="SSF52540">
    <property type="entry name" value="P-loop containing nucleoside triphosphate hydrolases"/>
    <property type="match status" value="3"/>
</dbReference>
<feature type="region of interest" description="Disordered" evidence="14">
    <location>
        <begin position="1"/>
        <end position="95"/>
    </location>
</feature>
<evidence type="ECO:0000256" key="7">
    <source>
        <dbReference type="ARBA" id="ARBA00022840"/>
    </source>
</evidence>
<keyword evidence="7 12" id="KW-0067">ATP-binding</keyword>
<dbReference type="CDD" id="cd18793">
    <property type="entry name" value="SF2_C_SNF"/>
    <property type="match status" value="1"/>
</dbReference>
<feature type="domain" description="DBINO" evidence="17">
    <location>
        <begin position="824"/>
        <end position="949"/>
    </location>
</feature>
<evidence type="ECO:0000256" key="9">
    <source>
        <dbReference type="ARBA" id="ARBA00023159"/>
    </source>
</evidence>
<keyword evidence="4" id="KW-0547">Nucleotide-binding</keyword>
<dbReference type="PROSITE" id="PS51194">
    <property type="entry name" value="HELICASE_CTER"/>
    <property type="match status" value="1"/>
</dbReference>
<feature type="compositionally biased region" description="Gly residues" evidence="14">
    <location>
        <begin position="1902"/>
        <end position="1923"/>
    </location>
</feature>
<comment type="function">
    <text evidence="12">ATPase component of the INO80 complex which remodels chromatin by shifting nucleosomes and is involved in DNA repair.</text>
</comment>
<dbReference type="InterPro" id="IPR005225">
    <property type="entry name" value="Small_GTP-bd"/>
</dbReference>
<evidence type="ECO:0000256" key="5">
    <source>
        <dbReference type="ARBA" id="ARBA00022763"/>
    </source>
</evidence>
<feature type="compositionally biased region" description="Acidic residues" evidence="14">
    <location>
        <begin position="633"/>
        <end position="642"/>
    </location>
</feature>
<dbReference type="InterPro" id="IPR050520">
    <property type="entry name" value="INO80/SWR1_helicase"/>
</dbReference>
<feature type="region of interest" description="Disordered" evidence="14">
    <location>
        <begin position="526"/>
        <end position="675"/>
    </location>
</feature>
<feature type="domain" description="Helicase C-terminal" evidence="16">
    <location>
        <begin position="1618"/>
        <end position="1768"/>
    </location>
</feature>
<evidence type="ECO:0000256" key="12">
    <source>
        <dbReference type="RuleBase" id="RU368001"/>
    </source>
</evidence>
<comment type="caution">
    <text evidence="18">The sequence shown here is derived from an EMBL/GenBank/DDBJ whole genome shotgun (WGS) entry which is preliminary data.</text>
</comment>
<sequence>MAYDHSKPNPHNVNSLLSPRGSRSGGASAEDPAAGAADAAEQEDPYATSAAYHAGDPAYQTTATHQSPARGAEYSRYDAAYDYPTRPEAGGGEYAPSDQHYQYHYATAGQHHTYDGHAARAEYADYRDGYTRQEYNYGMPTQQQTTSQSHRSRQPVVYEYEYDHPAYEQAQYAGTSGHRYQYHDQHHPAAAHDEYYSRQYAYANQPGYAPDPAAAGGYVQHSAGTTDAAYYDRHHRYQQHQYDYQQVAADRSDAIRSPSAQVQQQQGRHKYSSQAATPQYDYAAQAERVGSRDADPQRATAAEAAAYRSQGRSDAYEQTSGRAHDHAYNLDTHLSRQQSKSHAYRYGTSEAPGYAYEHAGSAEAAQAHYHQRSPVPATYAAGADYRSPSQGSHMQVFRRDAAGYGTTYPDEAEAEAHGRTHRLAGIGIKSLLADSPAAHEVTFDRHRHRNYDTPPGHYGHVYEEVPSGGYPESHAVMSISQLVGGEVGAYRDEGIDNGYAYNRRPSEHAQQALSHEPIIVVSDDDNEAEGARHALSGPGRSKAEASESDDDSRPLAARPNRAIRPRPGTVEAMPAIAVPKKRRAAATTTARPVRRRKVAGESNTEDAGNGDKRRPGRRARGSKKIELSREYVSDDDDEDDAPLELSTASLNSNGGEFPRDSSGDHDVAVPSGGAVSGAAAAEEDYSVDEHVQAYIHHVKQRTDRAVAKYEEQARRKSQRMHEHVVQRYGPYLRGYFENVGAANDYDMQGQPPPMGYFSPPSRAMSPVMGYGRQYAREGATPESDDSEPLALLAEEGALAQNGFSFLPSLWTRLAVEHVPLAFLHMQANAQVRNANMQKVVELCKRESRRVLGSPAPRTAQLNAMKPMVVVRPPKDLIMRTRRSLREMLGFWKRHEKEERDLRKRAEKEAAERLKQEEDAREARRQARKLNFLITQTELYSTFVGDKLVDAAAKEAAGLGAIDFDDDDEAALVAHARQSAKNALAQQQAQTREFDEAQRRQRDEHASDLTATGDASHDANVAEALDSMNFQDPENMSGADIPQPRMLMCQLKEYQLKGLTWLAHLYEQGINGILADEMGLGKTVQSISLLAYLAETHNIWGPFMVVAPASTLHNWQQELTRFVPEFKVLPYWGTPKDRKVLRKSLWNPSSLSRRDSDFHVLVTSYQLVVQDEAYLNRVNWQYMVLDEAQAIKSSSSARWKTLLGFHCRNRLLLTGTPIQNSMQELWALLHFIMPMLFDSHEEFSEWFSRDIEAHAENRSNLNQHQLQRLHVILKPFMLRRNKRHVQHELGEKIEHLVSCDLTQRQKAMYRGLMSKISVTDLLDRVQNGGSSSSKDEPDENLMNLVMQFRKVCSHPELFERAEVDSPYVLATYPVTGSLAREGDDLACSYATRSLVSYDMPKLVYRESLELPHMPTQRRNVLDRLSLWTGENYSSEENDGLFSLLRLCTPSASSAIGAFKGSLTERFDLLSEESARMDGFHQHLLMSREENSGNTQELAQSGSVLHALSNVMAEANLRVSSNLAGLARLTLNEFAHSYMSAIAPAFKPPAVSPPADLVISDRSAAWENRQALLEHPLASRLLCGRVAAEDWTKPFRAQGMSDIWMPSVDKLIRYSGKMAALDRLLIKLKQEGHRVLLYFQMTKTIDLFEEYLTYRKYTYLRLDGASKISDRRDMVMDWQTRDDIFIFLLSTRAGGLGINLTAADTVIFFESDWNPTVDSQAMDRAHRLGQTKQVVVYRLITRGTVEERILQRAQQKNEIHRIVIAGGDSHGEGEEGSDVMAEGFSSNFEPSSKEIVSLLLGKPLDDESTAQSDRLCMARLAQETSNRVYGHCVGAYPGISAAAWEALSEDADSVVLLPQPRTEVYRPEPSFAAQMAIDAGVTAQIRNRERLAIEQATRQKSSRGRGGGTAANGSSGRGGKRGGGVVPQKRKPKIKTGKDDSSVAPSPRPDTPDQQSTKLWGYGARMSSEEKREDDTGSEDEIVLKVGMLGDAQIGKTTLMVRYVFGEYDPNIVQTLGVNYLEKSIHLRNTRVRFSIWDLGGEREFLNMLPLVCSESAAILFLFDLTQRRTLNSIEQWYRQARAFNSTAVPILVGTKYDQFADEEFTSKEEQIVITKRARVIARAMHASLVFCSSLRSINVQRIFKIALSKTFDLRPNFDEISQFGEPILEFKNV</sequence>
<feature type="region of interest" description="Disordered" evidence="14">
    <location>
        <begin position="982"/>
        <end position="1015"/>
    </location>
</feature>
<dbReference type="InterPro" id="IPR001650">
    <property type="entry name" value="Helicase_C-like"/>
</dbReference>
<dbReference type="InterPro" id="IPR020838">
    <property type="entry name" value="DBINO"/>
</dbReference>
<dbReference type="InterPro" id="IPR000330">
    <property type="entry name" value="SNF2_N"/>
</dbReference>
<evidence type="ECO:0000256" key="1">
    <source>
        <dbReference type="ARBA" id="ARBA00004123"/>
    </source>
</evidence>
<dbReference type="Gene3D" id="3.40.50.10810">
    <property type="entry name" value="Tandem AAA-ATPase domain"/>
    <property type="match status" value="1"/>
</dbReference>
<evidence type="ECO:0000256" key="11">
    <source>
        <dbReference type="ARBA" id="ARBA00023242"/>
    </source>
</evidence>
<feature type="compositionally biased region" description="Polar residues" evidence="14">
    <location>
        <begin position="310"/>
        <end position="321"/>
    </location>
</feature>
<dbReference type="GO" id="GO:0004386">
    <property type="term" value="F:helicase activity"/>
    <property type="evidence" value="ECO:0007669"/>
    <property type="project" value="UniProtKB-KW"/>
</dbReference>
<feature type="region of interest" description="Disordered" evidence="14">
    <location>
        <begin position="258"/>
        <end position="277"/>
    </location>
</feature>
<dbReference type="GO" id="GO:0003677">
    <property type="term" value="F:DNA binding"/>
    <property type="evidence" value="ECO:0007669"/>
    <property type="project" value="UniProtKB-UniRule"/>
</dbReference>
<keyword evidence="13" id="KW-0175">Coiled coil</keyword>
<dbReference type="GO" id="GO:0005525">
    <property type="term" value="F:GTP binding"/>
    <property type="evidence" value="ECO:0007669"/>
    <property type="project" value="InterPro"/>
</dbReference>
<dbReference type="GO" id="GO:0006281">
    <property type="term" value="P:DNA repair"/>
    <property type="evidence" value="ECO:0007669"/>
    <property type="project" value="UniProtKB-UniRule"/>
</dbReference>
<feature type="domain" description="Helicase ATP-binding" evidence="15">
    <location>
        <begin position="1062"/>
        <end position="1234"/>
    </location>
</feature>
<feature type="compositionally biased region" description="Basic and acidic residues" evidence="14">
    <location>
        <begin position="991"/>
        <end position="1006"/>
    </location>
</feature>
<evidence type="ECO:0000256" key="14">
    <source>
        <dbReference type="SAM" id="MobiDB-lite"/>
    </source>
</evidence>
<gene>
    <name evidence="18" type="primary">INO80</name>
    <name evidence="18" type="ORF">GGH94_004860</name>
</gene>
<dbReference type="PRINTS" id="PR00449">
    <property type="entry name" value="RASTRNSFRMNG"/>
</dbReference>
<evidence type="ECO:0000256" key="4">
    <source>
        <dbReference type="ARBA" id="ARBA00022741"/>
    </source>
</evidence>
<proteinExistence type="inferred from homology"/>
<evidence type="ECO:0000259" key="16">
    <source>
        <dbReference type="PROSITE" id="PS51194"/>
    </source>
</evidence>
<comment type="subcellular location">
    <subcellularLocation>
        <location evidence="1 12">Nucleus</location>
    </subcellularLocation>
</comment>
<keyword evidence="5 12" id="KW-0227">DNA damage</keyword>
<dbReference type="PANTHER" id="PTHR45685">
    <property type="entry name" value="HELICASE SRCAP-RELATED"/>
    <property type="match status" value="1"/>
</dbReference>
<feature type="compositionally biased region" description="Low complexity" evidence="14">
    <location>
        <begin position="554"/>
        <end position="567"/>
    </location>
</feature>
<evidence type="ECO:0000259" key="15">
    <source>
        <dbReference type="PROSITE" id="PS51192"/>
    </source>
</evidence>
<dbReference type="SMART" id="SM00173">
    <property type="entry name" value="RAS"/>
    <property type="match status" value="1"/>
</dbReference>
<comment type="similarity">
    <text evidence="2 12">Belongs to the SNF2/RAD54 helicase family.</text>
</comment>
<dbReference type="Pfam" id="PF00176">
    <property type="entry name" value="SNF2-rel_dom"/>
    <property type="match status" value="1"/>
</dbReference>
<comment type="catalytic activity">
    <reaction evidence="12">
        <text>ATP + H2O = ADP + phosphate + H(+)</text>
        <dbReference type="Rhea" id="RHEA:13065"/>
        <dbReference type="ChEBI" id="CHEBI:15377"/>
        <dbReference type="ChEBI" id="CHEBI:15378"/>
        <dbReference type="ChEBI" id="CHEBI:30616"/>
        <dbReference type="ChEBI" id="CHEBI:43474"/>
        <dbReference type="ChEBI" id="CHEBI:456216"/>
    </reaction>
</comment>
<accession>A0A9W8IEI8</accession>
<evidence type="ECO:0000256" key="6">
    <source>
        <dbReference type="ARBA" id="ARBA00022801"/>
    </source>
</evidence>
<evidence type="ECO:0000313" key="18">
    <source>
        <dbReference type="EMBL" id="KAJ2861500.1"/>
    </source>
</evidence>
<name>A0A9W8IEI8_9FUNG</name>
<keyword evidence="9" id="KW-0010">Activator</keyword>
<feature type="coiled-coil region" evidence="13">
    <location>
        <begin position="896"/>
        <end position="925"/>
    </location>
</feature>
<dbReference type="FunFam" id="3.40.50.10810:FF:000006">
    <property type="entry name" value="Putative DNA helicase INO80"/>
    <property type="match status" value="1"/>
</dbReference>
<evidence type="ECO:0000256" key="10">
    <source>
        <dbReference type="ARBA" id="ARBA00023204"/>
    </source>
</evidence>
<protein>
    <recommendedName>
        <fullName evidence="3 12">Chromatin-remodeling ATPase INO80</fullName>
        <ecNumber evidence="12">3.6.4.-</ecNumber>
    </recommendedName>
</protein>
<dbReference type="GO" id="GO:0016887">
    <property type="term" value="F:ATP hydrolysis activity"/>
    <property type="evidence" value="ECO:0007669"/>
    <property type="project" value="TreeGrafter"/>
</dbReference>
<dbReference type="PROSITE" id="PS51419">
    <property type="entry name" value="RAB"/>
    <property type="match status" value="1"/>
</dbReference>
<evidence type="ECO:0000256" key="13">
    <source>
        <dbReference type="SAM" id="Coils"/>
    </source>
</evidence>
<evidence type="ECO:0000313" key="19">
    <source>
        <dbReference type="Proteomes" id="UP001140074"/>
    </source>
</evidence>
<dbReference type="Pfam" id="PF00071">
    <property type="entry name" value="Ras"/>
    <property type="match status" value="1"/>
</dbReference>
<evidence type="ECO:0000259" key="17">
    <source>
        <dbReference type="PROSITE" id="PS51413"/>
    </source>
</evidence>
<dbReference type="GO" id="GO:0005524">
    <property type="term" value="F:ATP binding"/>
    <property type="evidence" value="ECO:0007669"/>
    <property type="project" value="UniProtKB-UniRule"/>
</dbReference>
<reference evidence="18" key="1">
    <citation type="submission" date="2022-07" db="EMBL/GenBank/DDBJ databases">
        <title>Phylogenomic reconstructions and comparative analyses of Kickxellomycotina fungi.</title>
        <authorList>
            <person name="Reynolds N.K."/>
            <person name="Stajich J.E."/>
            <person name="Barry K."/>
            <person name="Grigoriev I.V."/>
            <person name="Crous P."/>
            <person name="Smith M.E."/>
        </authorList>
    </citation>
    <scope>NUCLEOTIDE SEQUENCE</scope>
    <source>
        <strain evidence="18">RSA 476</strain>
    </source>
</reference>
<feature type="compositionally biased region" description="Basic and acidic residues" evidence="14">
    <location>
        <begin position="623"/>
        <end position="632"/>
    </location>
</feature>
<comment type="domain">
    <text evidence="12">The DBINO region is involved in binding to DNA.</text>
</comment>
<keyword evidence="19" id="KW-1185">Reference proteome</keyword>
<dbReference type="PROSITE" id="PS51192">
    <property type="entry name" value="HELICASE_ATP_BIND_1"/>
    <property type="match status" value="1"/>
</dbReference>
<dbReference type="InterPro" id="IPR049730">
    <property type="entry name" value="SNF2/RAD54-like_C"/>
</dbReference>
<dbReference type="SMART" id="SM00175">
    <property type="entry name" value="RAB"/>
    <property type="match status" value="1"/>
</dbReference>
<dbReference type="InterPro" id="IPR001806">
    <property type="entry name" value="Small_GTPase"/>
</dbReference>
<comment type="subunit">
    <text evidence="12">Component of the INO80 chromatin-remodeling complex.</text>
</comment>
<dbReference type="Proteomes" id="UP001140074">
    <property type="component" value="Unassembled WGS sequence"/>
</dbReference>
<dbReference type="GO" id="GO:0031011">
    <property type="term" value="C:Ino80 complex"/>
    <property type="evidence" value="ECO:0007669"/>
    <property type="project" value="UniProtKB-UniRule"/>
</dbReference>
<evidence type="ECO:0000256" key="2">
    <source>
        <dbReference type="ARBA" id="ARBA00007025"/>
    </source>
</evidence>
<dbReference type="EMBL" id="JANBUY010000219">
    <property type="protein sequence ID" value="KAJ2861500.1"/>
    <property type="molecule type" value="Genomic_DNA"/>
</dbReference>
<feature type="region of interest" description="Disordered" evidence="14">
    <location>
        <begin position="286"/>
        <end position="322"/>
    </location>
</feature>
<feature type="region of interest" description="Disordered" evidence="14">
    <location>
        <begin position="1893"/>
        <end position="1976"/>
    </location>
</feature>
<keyword evidence="10 12" id="KW-0234">DNA repair</keyword>
<feature type="compositionally biased region" description="Basic and acidic residues" evidence="14">
    <location>
        <begin position="657"/>
        <end position="667"/>
    </location>
</feature>
<dbReference type="Pfam" id="PF00271">
    <property type="entry name" value="Helicase_C"/>
    <property type="match status" value="1"/>
</dbReference>
<organism evidence="18 19">
    <name type="scientific">Coemansia aciculifera</name>
    <dbReference type="NCBI Taxonomy" id="417176"/>
    <lineage>
        <taxon>Eukaryota</taxon>
        <taxon>Fungi</taxon>
        <taxon>Fungi incertae sedis</taxon>
        <taxon>Zoopagomycota</taxon>
        <taxon>Kickxellomycotina</taxon>
        <taxon>Kickxellomycetes</taxon>
        <taxon>Kickxellales</taxon>
        <taxon>Kickxellaceae</taxon>
        <taxon>Coemansia</taxon>
    </lineage>
</organism>
<dbReference type="NCBIfam" id="TIGR00231">
    <property type="entry name" value="small_GTP"/>
    <property type="match status" value="1"/>
</dbReference>
<dbReference type="InterPro" id="IPR038718">
    <property type="entry name" value="SNF2-like_sf"/>
</dbReference>
<dbReference type="PANTHER" id="PTHR45685:SF2">
    <property type="entry name" value="CHROMATIN-REMODELING ATPASE INO80"/>
    <property type="match status" value="1"/>
</dbReference>
<dbReference type="InterPro" id="IPR027417">
    <property type="entry name" value="P-loop_NTPase"/>
</dbReference>
<keyword evidence="6 12" id="KW-0378">Hydrolase</keyword>
<keyword evidence="8 12" id="KW-0238">DNA-binding</keyword>
<dbReference type="SMART" id="SM00490">
    <property type="entry name" value="HELICc"/>
    <property type="match status" value="1"/>
</dbReference>
<dbReference type="Gene3D" id="3.40.50.300">
    <property type="entry name" value="P-loop containing nucleotide triphosphate hydrolases"/>
    <property type="match status" value="2"/>
</dbReference>
<dbReference type="GO" id="GO:0003924">
    <property type="term" value="F:GTPase activity"/>
    <property type="evidence" value="ECO:0007669"/>
    <property type="project" value="InterPro"/>
</dbReference>
<dbReference type="GO" id="GO:0006338">
    <property type="term" value="P:chromatin remodeling"/>
    <property type="evidence" value="ECO:0007669"/>
    <property type="project" value="UniProtKB-UniRule"/>
</dbReference>
<dbReference type="InterPro" id="IPR014001">
    <property type="entry name" value="Helicase_ATP-bd"/>
</dbReference>
<dbReference type="Pfam" id="PF13892">
    <property type="entry name" value="DBINO"/>
    <property type="match status" value="1"/>
</dbReference>
<keyword evidence="18" id="KW-0347">Helicase</keyword>
<dbReference type="PROSITE" id="PS51413">
    <property type="entry name" value="DBINO"/>
    <property type="match status" value="1"/>
</dbReference>
<keyword evidence="11" id="KW-0539">Nucleus</keyword>
<evidence type="ECO:0000256" key="8">
    <source>
        <dbReference type="ARBA" id="ARBA00023125"/>
    </source>
</evidence>
<dbReference type="SMART" id="SM00487">
    <property type="entry name" value="DEXDc"/>
    <property type="match status" value="1"/>
</dbReference>
<evidence type="ECO:0000256" key="3">
    <source>
        <dbReference type="ARBA" id="ARBA00019805"/>
    </source>
</evidence>
<dbReference type="GO" id="GO:0042393">
    <property type="term" value="F:histone binding"/>
    <property type="evidence" value="ECO:0007669"/>
    <property type="project" value="TreeGrafter"/>
</dbReference>
<dbReference type="EC" id="3.6.4.-" evidence="12"/>
<feature type="compositionally biased region" description="Low complexity" evidence="14">
    <location>
        <begin position="15"/>
        <end position="39"/>
    </location>
</feature>
<dbReference type="SMART" id="SM00174">
    <property type="entry name" value="RHO"/>
    <property type="match status" value="1"/>
</dbReference>